<dbReference type="EMBL" id="JAERSF010000001">
    <property type="protein sequence ID" value="MBL0735255.1"/>
    <property type="molecule type" value="Genomic_DNA"/>
</dbReference>
<sequence>MRQLGNNLKKDLKKPVKSIAEAEKGSTFAPATAKNALRHSGSFMIIEGRNSQKKKIRKSLREKKKLFTFAPRKTRKVPWQTGKKNEKMRRKKSFKNF</sequence>
<keyword evidence="3" id="KW-1185">Reference proteome</keyword>
<reference evidence="2 3" key="1">
    <citation type="submission" date="2021-01" db="EMBL/GenBank/DDBJ databases">
        <title>Genome seq and assembly of Flavobacterium sp. GN10.</title>
        <authorList>
            <person name="Chhetri G."/>
        </authorList>
    </citation>
    <scope>NUCLEOTIDE SEQUENCE [LARGE SCALE GENOMIC DNA]</scope>
    <source>
        <strain evidence="2 3">GN10</strain>
    </source>
</reference>
<proteinExistence type="predicted"/>
<feature type="compositionally biased region" description="Basic and acidic residues" evidence="1">
    <location>
        <begin position="8"/>
        <end position="24"/>
    </location>
</feature>
<accession>A0ABS1K710</accession>
<protein>
    <submittedName>
        <fullName evidence="2">Uncharacterized protein</fullName>
    </submittedName>
</protein>
<organism evidence="2 3">
    <name type="scientific">Flavobacterium tagetis</name>
    <dbReference type="NCBI Taxonomy" id="2801336"/>
    <lineage>
        <taxon>Bacteria</taxon>
        <taxon>Pseudomonadati</taxon>
        <taxon>Bacteroidota</taxon>
        <taxon>Flavobacteriia</taxon>
        <taxon>Flavobacteriales</taxon>
        <taxon>Flavobacteriaceae</taxon>
        <taxon>Flavobacterium</taxon>
    </lineage>
</organism>
<feature type="region of interest" description="Disordered" evidence="1">
    <location>
        <begin position="1"/>
        <end position="24"/>
    </location>
</feature>
<gene>
    <name evidence="2" type="ORF">JI750_00005</name>
</gene>
<dbReference type="RefSeq" id="WP_201998096.1">
    <property type="nucleotide sequence ID" value="NZ_JAERSF010000001.1"/>
</dbReference>
<feature type="region of interest" description="Disordered" evidence="1">
    <location>
        <begin position="72"/>
        <end position="97"/>
    </location>
</feature>
<evidence type="ECO:0000313" key="2">
    <source>
        <dbReference type="EMBL" id="MBL0735255.1"/>
    </source>
</evidence>
<evidence type="ECO:0000256" key="1">
    <source>
        <dbReference type="SAM" id="MobiDB-lite"/>
    </source>
</evidence>
<feature type="compositionally biased region" description="Basic residues" evidence="1">
    <location>
        <begin position="86"/>
        <end position="97"/>
    </location>
</feature>
<comment type="caution">
    <text evidence="2">The sequence shown here is derived from an EMBL/GenBank/DDBJ whole genome shotgun (WGS) entry which is preliminary data.</text>
</comment>
<feature type="non-terminal residue" evidence="2">
    <location>
        <position position="97"/>
    </location>
</feature>
<name>A0ABS1K710_9FLAO</name>
<evidence type="ECO:0000313" key="3">
    <source>
        <dbReference type="Proteomes" id="UP000603728"/>
    </source>
</evidence>
<dbReference type="Proteomes" id="UP000603728">
    <property type="component" value="Unassembled WGS sequence"/>
</dbReference>